<comment type="caution">
    <text evidence="2">The sequence shown here is derived from an EMBL/GenBank/DDBJ whole genome shotgun (WGS) entry which is preliminary data.</text>
</comment>
<protein>
    <submittedName>
        <fullName evidence="2">Uncharacterized protein</fullName>
    </submittedName>
</protein>
<feature type="transmembrane region" description="Helical" evidence="1">
    <location>
        <begin position="6"/>
        <end position="30"/>
    </location>
</feature>
<dbReference type="EMBL" id="VJWL01000001">
    <property type="protein sequence ID" value="TRW49443.1"/>
    <property type="molecule type" value="Genomic_DNA"/>
</dbReference>
<evidence type="ECO:0000313" key="3">
    <source>
        <dbReference type="Proteomes" id="UP000320359"/>
    </source>
</evidence>
<proteinExistence type="predicted"/>
<sequence>MSTIVAFNLIALAGLIVALSLWGVVTPRVIVTFVRSFMHRPMAIWVAIGIRVLLALLLWLAAPLSYTPTLFMLLAAIALLAALVLAVAGSDRVTKMIDHISTWPQQRIRLLCLFGVVFGLFLIWSLSPVWITH</sequence>
<feature type="transmembrane region" description="Helical" evidence="1">
    <location>
        <begin position="68"/>
        <end position="89"/>
    </location>
</feature>
<feature type="transmembrane region" description="Helical" evidence="1">
    <location>
        <begin position="42"/>
        <end position="62"/>
    </location>
</feature>
<keyword evidence="1" id="KW-0472">Membrane</keyword>
<keyword evidence="3" id="KW-1185">Reference proteome</keyword>
<evidence type="ECO:0000256" key="1">
    <source>
        <dbReference type="SAM" id="Phobius"/>
    </source>
</evidence>
<dbReference type="RefSeq" id="WP_143233865.1">
    <property type="nucleotide sequence ID" value="NZ_VJWL01000001.1"/>
</dbReference>
<reference evidence="2 3" key="1">
    <citation type="submission" date="2019-07" db="EMBL/GenBank/DDBJ databases">
        <authorList>
            <person name="Yang M."/>
            <person name="Zhao D."/>
            <person name="Xiang H."/>
        </authorList>
    </citation>
    <scope>NUCLEOTIDE SEQUENCE [LARGE SCALE GENOMIC DNA]</scope>
    <source>
        <strain evidence="2 3">IM1326</strain>
    </source>
</reference>
<feature type="transmembrane region" description="Helical" evidence="1">
    <location>
        <begin position="110"/>
        <end position="131"/>
    </location>
</feature>
<keyword evidence="1" id="KW-1133">Transmembrane helix</keyword>
<dbReference type="Proteomes" id="UP000320359">
    <property type="component" value="Unassembled WGS sequence"/>
</dbReference>
<dbReference type="AlphaFoldDB" id="A0A552X4B8"/>
<gene>
    <name evidence="2" type="ORF">FM042_00840</name>
</gene>
<organism evidence="2 3">
    <name type="scientific">Aliidiomarina halalkaliphila</name>
    <dbReference type="NCBI Taxonomy" id="2593535"/>
    <lineage>
        <taxon>Bacteria</taxon>
        <taxon>Pseudomonadati</taxon>
        <taxon>Pseudomonadota</taxon>
        <taxon>Gammaproteobacteria</taxon>
        <taxon>Alteromonadales</taxon>
        <taxon>Idiomarinaceae</taxon>
        <taxon>Aliidiomarina</taxon>
    </lineage>
</organism>
<name>A0A552X4B8_9GAMM</name>
<keyword evidence="1" id="KW-0812">Transmembrane</keyword>
<evidence type="ECO:0000313" key="2">
    <source>
        <dbReference type="EMBL" id="TRW49443.1"/>
    </source>
</evidence>
<accession>A0A552X4B8</accession>